<gene>
    <name evidence="1" type="ORF">MML48_1g00268</name>
</gene>
<organism evidence="1 2">
    <name type="scientific">Holotrichia oblita</name>
    <name type="common">Chafer beetle</name>
    <dbReference type="NCBI Taxonomy" id="644536"/>
    <lineage>
        <taxon>Eukaryota</taxon>
        <taxon>Metazoa</taxon>
        <taxon>Ecdysozoa</taxon>
        <taxon>Arthropoda</taxon>
        <taxon>Hexapoda</taxon>
        <taxon>Insecta</taxon>
        <taxon>Pterygota</taxon>
        <taxon>Neoptera</taxon>
        <taxon>Endopterygota</taxon>
        <taxon>Coleoptera</taxon>
        <taxon>Polyphaga</taxon>
        <taxon>Scarabaeiformia</taxon>
        <taxon>Scarabaeidae</taxon>
        <taxon>Melolonthinae</taxon>
        <taxon>Holotrichia</taxon>
    </lineage>
</organism>
<reference evidence="1" key="1">
    <citation type="submission" date="2022-04" db="EMBL/GenBank/DDBJ databases">
        <title>Chromosome-scale genome assembly of Holotrichia oblita Faldermann.</title>
        <authorList>
            <person name="Rongchong L."/>
        </authorList>
    </citation>
    <scope>NUCLEOTIDE SEQUENCE</scope>
    <source>
        <strain evidence="1">81SQS9</strain>
    </source>
</reference>
<dbReference type="Proteomes" id="UP001056778">
    <property type="component" value="Chromosome 1"/>
</dbReference>
<keyword evidence="2" id="KW-1185">Reference proteome</keyword>
<sequence length="501" mass="56291">MTEYQTTLPPGWDSQLDRKTGKMYYIDHSTKTTTWEDPRLKNVSFAKQSLSNLAHTFTNDHVTQDLRTNARMSPLLLKTSQTQDSSLTNIPDTEDSVMKISSMFPTVSDTHIRLLLKKYHGREAVVISALQVEKHPITTPGPFATPPPTRNIYPGLHSSLQMTPPLGLRSYSRGFSPVTRFGSITTESPRMGDCYRNPSRPHSSPKLKLRYMKCIFPKAEETVILDVLTSSDNNIQKASEWLKKMGYERKDPIKVQQQADGKLAEEKQANENLIKTGVASVPKIKTTEEKISIKERLQEQYKDITEQVIVIALDSVQYDEDRANQILQIMVQEDNKPQSSISFKSDKPNVSTDVLDSAGLALESMSTSQSRQSFKDALASEKNDNNKERIILNRNTKDRKDTTFKSPLLLDTQGANPDIVKGANDNLLLVDYIPWQGRNLRLIDGPQRGLAKGPDKNILLNRKYKPTGPNSQLCKGPKPGLAKGSIFQQFCNIVNSESRGK</sequence>
<evidence type="ECO:0000313" key="2">
    <source>
        <dbReference type="Proteomes" id="UP001056778"/>
    </source>
</evidence>
<dbReference type="EMBL" id="CM043015">
    <property type="protein sequence ID" value="KAI4470732.1"/>
    <property type="molecule type" value="Genomic_DNA"/>
</dbReference>
<accession>A0ACB9TVE7</accession>
<proteinExistence type="predicted"/>
<comment type="caution">
    <text evidence="1">The sequence shown here is derived from an EMBL/GenBank/DDBJ whole genome shotgun (WGS) entry which is preliminary data.</text>
</comment>
<protein>
    <submittedName>
        <fullName evidence="1">Bomb/kira protein</fullName>
    </submittedName>
</protein>
<evidence type="ECO:0000313" key="1">
    <source>
        <dbReference type="EMBL" id="KAI4470732.1"/>
    </source>
</evidence>
<name>A0ACB9TVE7_HOLOL</name>